<feature type="transmembrane region" description="Helical" evidence="7">
    <location>
        <begin position="62"/>
        <end position="83"/>
    </location>
</feature>
<evidence type="ECO:0000256" key="2">
    <source>
        <dbReference type="ARBA" id="ARBA00022448"/>
    </source>
</evidence>
<keyword evidence="10" id="KW-1185">Reference proteome</keyword>
<evidence type="ECO:0000256" key="1">
    <source>
        <dbReference type="ARBA" id="ARBA00004651"/>
    </source>
</evidence>
<dbReference type="AlphaFoldDB" id="A0A1B9F4M5"/>
<accession>A0A1B9F4M5</accession>
<feature type="transmembrane region" description="Helical" evidence="7">
    <location>
        <begin position="20"/>
        <end position="41"/>
    </location>
</feature>
<dbReference type="GO" id="GO:0005886">
    <property type="term" value="C:plasma membrane"/>
    <property type="evidence" value="ECO:0007669"/>
    <property type="project" value="UniProtKB-SubCell"/>
</dbReference>
<evidence type="ECO:0000259" key="8">
    <source>
        <dbReference type="Pfam" id="PF04290"/>
    </source>
</evidence>
<comment type="caution">
    <text evidence="9">The sequence shown here is derived from an EMBL/GenBank/DDBJ whole genome shotgun (WGS) entry which is preliminary data.</text>
</comment>
<keyword evidence="2" id="KW-0813">Transport</keyword>
<dbReference type="Pfam" id="PF04290">
    <property type="entry name" value="DctQ"/>
    <property type="match status" value="1"/>
</dbReference>
<organism evidence="9 10">
    <name type="scientific">Dissulfuribacter thermophilus</name>
    <dbReference type="NCBI Taxonomy" id="1156395"/>
    <lineage>
        <taxon>Bacteria</taxon>
        <taxon>Pseudomonadati</taxon>
        <taxon>Thermodesulfobacteriota</taxon>
        <taxon>Dissulfuribacteria</taxon>
        <taxon>Dissulfuribacterales</taxon>
        <taxon>Dissulfuribacteraceae</taxon>
        <taxon>Dissulfuribacter</taxon>
    </lineage>
</organism>
<dbReference type="STRING" id="1156395.DBT_1667"/>
<protein>
    <recommendedName>
        <fullName evidence="8">Tripartite ATP-independent periplasmic transporters DctQ component domain-containing protein</fullName>
    </recommendedName>
</protein>
<feature type="transmembrane region" description="Helical" evidence="7">
    <location>
        <begin position="103"/>
        <end position="122"/>
    </location>
</feature>
<reference evidence="9 10" key="1">
    <citation type="submission" date="2016-06" db="EMBL/GenBank/DDBJ databases">
        <title>Respiratory ammonification of nitrate coupled to the oxidation of elemental sulfur in deep-sea autotrophic thermophilic bacteria.</title>
        <authorList>
            <person name="Slobodkina G.B."/>
            <person name="Mardanov A.V."/>
            <person name="Ravin N.V."/>
            <person name="Frolova A.A."/>
            <person name="Viryasiv M.B."/>
            <person name="Chernyh N.A."/>
            <person name="Bonch-Osmolovskaya E.A."/>
            <person name="Slobodkin A.I."/>
        </authorList>
    </citation>
    <scope>NUCLEOTIDE SEQUENCE [LARGE SCALE GENOMIC DNA]</scope>
    <source>
        <strain evidence="9 10">S69</strain>
    </source>
</reference>
<evidence type="ECO:0000256" key="7">
    <source>
        <dbReference type="SAM" id="Phobius"/>
    </source>
</evidence>
<evidence type="ECO:0000256" key="6">
    <source>
        <dbReference type="ARBA" id="ARBA00023136"/>
    </source>
</evidence>
<dbReference type="EMBL" id="MAGO01000008">
    <property type="protein sequence ID" value="OCC14872.1"/>
    <property type="molecule type" value="Genomic_DNA"/>
</dbReference>
<dbReference type="Proteomes" id="UP000093080">
    <property type="component" value="Unassembled WGS sequence"/>
</dbReference>
<evidence type="ECO:0000256" key="5">
    <source>
        <dbReference type="ARBA" id="ARBA00022989"/>
    </source>
</evidence>
<proteinExistence type="predicted"/>
<dbReference type="InterPro" id="IPR055348">
    <property type="entry name" value="DctQ"/>
</dbReference>
<evidence type="ECO:0000256" key="3">
    <source>
        <dbReference type="ARBA" id="ARBA00022475"/>
    </source>
</evidence>
<name>A0A1B9F4M5_9BACT</name>
<evidence type="ECO:0000313" key="9">
    <source>
        <dbReference type="EMBL" id="OCC14872.1"/>
    </source>
</evidence>
<gene>
    <name evidence="9" type="ORF">DBT_1667</name>
</gene>
<keyword evidence="6 7" id="KW-0472">Membrane</keyword>
<keyword evidence="3" id="KW-1003">Cell membrane</keyword>
<keyword evidence="5 7" id="KW-1133">Transmembrane helix</keyword>
<comment type="subcellular location">
    <subcellularLocation>
        <location evidence="1">Cell membrane</location>
        <topology evidence="1">Multi-pass membrane protein</topology>
    </subcellularLocation>
</comment>
<keyword evidence="4 7" id="KW-0812">Transmembrane</keyword>
<evidence type="ECO:0000313" key="10">
    <source>
        <dbReference type="Proteomes" id="UP000093080"/>
    </source>
</evidence>
<feature type="domain" description="Tripartite ATP-independent periplasmic transporters DctQ component" evidence="8">
    <location>
        <begin position="1"/>
        <end position="129"/>
    </location>
</feature>
<evidence type="ECO:0000256" key="4">
    <source>
        <dbReference type="ARBA" id="ARBA00022692"/>
    </source>
</evidence>
<sequence>MALAVANMILRPLGHSIPGAYELLGYGSAAFVALGLGYSGSEKVHISVDILFRFLPRGIGKWLEAFGFLISGAFFLFAVYGVGKLGIRYFRVNEVSETLQIPFYPVVFLVTLGFFLFGLNLLRSAIKAIK</sequence>